<dbReference type="EMBL" id="FOFT01000014">
    <property type="protein sequence ID" value="SES43042.1"/>
    <property type="molecule type" value="Genomic_DNA"/>
</dbReference>
<proteinExistence type="predicted"/>
<accession>A0A1H9XA87</accession>
<dbReference type="Proteomes" id="UP000199028">
    <property type="component" value="Unassembled WGS sequence"/>
</dbReference>
<evidence type="ECO:0000313" key="2">
    <source>
        <dbReference type="Proteomes" id="UP000199028"/>
    </source>
</evidence>
<reference evidence="2" key="1">
    <citation type="submission" date="2016-10" db="EMBL/GenBank/DDBJ databases">
        <authorList>
            <person name="Varghese N."/>
            <person name="Submissions S."/>
        </authorList>
    </citation>
    <scope>NUCLEOTIDE SEQUENCE [LARGE SCALE GENOMIC DNA]</scope>
    <source>
        <strain evidence="2">CGMCC 4.578</strain>
    </source>
</reference>
<evidence type="ECO:0000313" key="1">
    <source>
        <dbReference type="EMBL" id="SES43042.1"/>
    </source>
</evidence>
<protein>
    <submittedName>
        <fullName evidence="1">Uncharacterized protein</fullName>
    </submittedName>
</protein>
<organism evidence="1 2">
    <name type="scientific">Lentzea flaviverrucosa</name>
    <dbReference type="NCBI Taxonomy" id="200379"/>
    <lineage>
        <taxon>Bacteria</taxon>
        <taxon>Bacillati</taxon>
        <taxon>Actinomycetota</taxon>
        <taxon>Actinomycetes</taxon>
        <taxon>Pseudonocardiales</taxon>
        <taxon>Pseudonocardiaceae</taxon>
        <taxon>Lentzea</taxon>
    </lineage>
</organism>
<name>A0A1H9XA87_9PSEU</name>
<gene>
    <name evidence="1" type="ORF">SAMN05216195_11432</name>
</gene>
<dbReference type="RefSeq" id="WP_090070143.1">
    <property type="nucleotide sequence ID" value="NZ_FOFT01000014.1"/>
</dbReference>
<sequence length="228" mass="24975">MAKLNPNRRTRAYGEWRAAQRAEALQPSACAGRLRDWLDGAGSALDPELVGARLNGLRAVATLAERMFPTAREVLGAAVIAAATGLELSVCCRWGRAQRYARVHQLPVPQYSADLVPLLGRPCNACVQRWRRETRARVNAGKTVRHATVQRASATARAGVSAVGTRPLERFHNFSSKWCGLCHEAVERGLVASALPQHPRMYALPPDLRRLLDNATSVRHATSASRRS</sequence>
<keyword evidence="2" id="KW-1185">Reference proteome</keyword>
<dbReference type="AlphaFoldDB" id="A0A1H9XA87"/>